<feature type="compositionally biased region" description="Polar residues" evidence="3">
    <location>
        <begin position="644"/>
        <end position="654"/>
    </location>
</feature>
<feature type="region of interest" description="Disordered" evidence="3">
    <location>
        <begin position="597"/>
        <end position="654"/>
    </location>
</feature>
<feature type="compositionally biased region" description="Basic and acidic residues" evidence="3">
    <location>
        <begin position="392"/>
        <end position="411"/>
    </location>
</feature>
<feature type="compositionally biased region" description="Basic residues" evidence="3">
    <location>
        <begin position="412"/>
        <end position="422"/>
    </location>
</feature>
<feature type="active site" evidence="1">
    <location>
        <position position="289"/>
    </location>
</feature>
<evidence type="ECO:0000313" key="6">
    <source>
        <dbReference type="Proteomes" id="UP000176998"/>
    </source>
</evidence>
<dbReference type="EMBL" id="MJBS01000186">
    <property type="protein sequence ID" value="OHE91414.1"/>
    <property type="molecule type" value="Genomic_DNA"/>
</dbReference>
<protein>
    <submittedName>
        <fullName evidence="5">Calpain family cysteine protease</fullName>
    </submittedName>
</protein>
<feature type="compositionally biased region" description="Acidic residues" evidence="3">
    <location>
        <begin position="515"/>
        <end position="535"/>
    </location>
</feature>
<keyword evidence="5" id="KW-0378">Hydrolase</keyword>
<gene>
    <name evidence="5" type="ORF">CORC01_13279</name>
</gene>
<evidence type="ECO:0000256" key="3">
    <source>
        <dbReference type="SAM" id="MobiDB-lite"/>
    </source>
</evidence>
<feature type="compositionally biased region" description="Polar residues" evidence="3">
    <location>
        <begin position="458"/>
        <end position="471"/>
    </location>
</feature>
<evidence type="ECO:0000313" key="5">
    <source>
        <dbReference type="EMBL" id="OHE91414.1"/>
    </source>
</evidence>
<feature type="compositionally biased region" description="Basic and acidic residues" evidence="3">
    <location>
        <begin position="616"/>
        <end position="631"/>
    </location>
</feature>
<dbReference type="OrthoDB" id="424753at2759"/>
<feature type="compositionally biased region" description="Basic residues" evidence="3">
    <location>
        <begin position="431"/>
        <end position="444"/>
    </location>
</feature>
<feature type="region of interest" description="Disordered" evidence="3">
    <location>
        <begin position="392"/>
        <end position="565"/>
    </location>
</feature>
<dbReference type="Proteomes" id="UP000176998">
    <property type="component" value="Unassembled WGS sequence"/>
</dbReference>
<dbReference type="PROSITE" id="PS50203">
    <property type="entry name" value="CALPAIN_CAT"/>
    <property type="match status" value="1"/>
</dbReference>
<dbReference type="Gene3D" id="3.90.70.10">
    <property type="entry name" value="Cysteine proteinases"/>
    <property type="match status" value="1"/>
</dbReference>
<feature type="domain" description="Calpain catalytic" evidence="4">
    <location>
        <begin position="191"/>
        <end position="298"/>
    </location>
</feature>
<organism evidence="5 6">
    <name type="scientific">Colletotrichum orchidophilum</name>
    <dbReference type="NCBI Taxonomy" id="1209926"/>
    <lineage>
        <taxon>Eukaryota</taxon>
        <taxon>Fungi</taxon>
        <taxon>Dikarya</taxon>
        <taxon>Ascomycota</taxon>
        <taxon>Pezizomycotina</taxon>
        <taxon>Sordariomycetes</taxon>
        <taxon>Hypocreomycetidae</taxon>
        <taxon>Glomerellales</taxon>
        <taxon>Glomerellaceae</taxon>
        <taxon>Colletotrichum</taxon>
    </lineage>
</organism>
<dbReference type="AlphaFoldDB" id="A0A1G4AQG2"/>
<feature type="active site" evidence="1">
    <location>
        <position position="268"/>
    </location>
</feature>
<reference evidence="5 6" key="1">
    <citation type="submission" date="2016-09" db="EMBL/GenBank/DDBJ databases">
        <authorList>
            <person name="Capua I."/>
            <person name="De Benedictis P."/>
            <person name="Joannis T."/>
            <person name="Lombin L.H."/>
            <person name="Cattoli G."/>
        </authorList>
    </citation>
    <scope>NUCLEOTIDE SEQUENCE [LARGE SCALE GENOMIC DNA]</scope>
    <source>
        <strain evidence="5 6">IMI 309357</strain>
    </source>
</reference>
<dbReference type="GO" id="GO:0006508">
    <property type="term" value="P:proteolysis"/>
    <property type="evidence" value="ECO:0007669"/>
    <property type="project" value="UniProtKB-KW"/>
</dbReference>
<feature type="compositionally biased region" description="Basic and acidic residues" evidence="3">
    <location>
        <begin position="445"/>
        <end position="456"/>
    </location>
</feature>
<dbReference type="InterPro" id="IPR022684">
    <property type="entry name" value="Calpain_cysteine_protease"/>
</dbReference>
<accession>A0A1G4AQG2</accession>
<comment type="caution">
    <text evidence="2">Lacks conserved residue(s) required for the propagation of feature annotation.</text>
</comment>
<proteinExistence type="predicted"/>
<dbReference type="GeneID" id="34566406"/>
<evidence type="ECO:0000256" key="2">
    <source>
        <dbReference type="PROSITE-ProRule" id="PRU00239"/>
    </source>
</evidence>
<comment type="caution">
    <text evidence="5">The sequence shown here is derived from an EMBL/GenBank/DDBJ whole genome shotgun (WGS) entry which is preliminary data.</text>
</comment>
<dbReference type="PANTHER" id="PTHR10183">
    <property type="entry name" value="CALPAIN"/>
    <property type="match status" value="1"/>
</dbReference>
<name>A0A1G4AQG2_9PEZI</name>
<sequence length="654" mass="73636">MHGYSSSEESDDPYRPRHVPAKTSSNDQKKKKKKTPPQPSINQVWKGIQEKKFNKAFAVLPFDPVLPASLEKPNELLNNGFERAAEECRRRVEKIIQECYRVSSQYRDPKWDLDWDLKREKGYCLNSLGHTQWPLCRTTLSDPSALIPKAIKRVHEVFEKPTFLKNAQFSASAPGSTPTSAFKGSYSTVMAYAKAHGDFASLAGALIGEGLADLSGGVTTELLTSDILDLECFWENELAKVSEEFLFGCSTGVLDGGYGERNGISEGHAYVVMEARTLHSGERLIKLRNPWCAQRWIGVEVPWKLQFNEKFQVKLSKGLQGQYSFYMHFRIHERDRHGAEDFIVRSHGNHLMDRSVSIELPDMPAGYSIFMSVTGERDTSISSVEDVVKRECKKSPGYERSRSSKEPESRQKERHKLWKRQHINREVTKQQTKKNNYKRDRKLAKKADIAKAKDESSGSEPNLDSSSTGNGEETKTASDDKSEGDADGDSNKRVADDDKAAAIPVPISTPKIDDSDGDSCDSPIEDWEELYIDDDMVGKPRLTPQGPPKRHDEHYESEEEGLPDPWNATCIVGVRVYSMGEDLEVHIVMEGSELLEGGMGKKGEVDPDNAQVNSGGEREQREDLESDEMRKSQNLKSTLRRLIQKQSNTSQARI</sequence>
<evidence type="ECO:0000259" key="4">
    <source>
        <dbReference type="PROSITE" id="PS50203"/>
    </source>
</evidence>
<dbReference type="RefSeq" id="XP_022468587.1">
    <property type="nucleotide sequence ID" value="XM_022624896.1"/>
</dbReference>
<dbReference type="SMART" id="SM00230">
    <property type="entry name" value="CysPc"/>
    <property type="match status" value="1"/>
</dbReference>
<dbReference type="GO" id="GO:0004198">
    <property type="term" value="F:calcium-dependent cysteine-type endopeptidase activity"/>
    <property type="evidence" value="ECO:0007669"/>
    <property type="project" value="InterPro"/>
</dbReference>
<feature type="region of interest" description="Disordered" evidence="3">
    <location>
        <begin position="1"/>
        <end position="42"/>
    </location>
</feature>
<dbReference type="SUPFAM" id="SSF54001">
    <property type="entry name" value="Cysteine proteinases"/>
    <property type="match status" value="1"/>
</dbReference>
<feature type="compositionally biased region" description="Basic and acidic residues" evidence="3">
    <location>
        <begin position="472"/>
        <end position="500"/>
    </location>
</feature>
<evidence type="ECO:0000256" key="1">
    <source>
        <dbReference type="PIRSR" id="PIRSR622684-1"/>
    </source>
</evidence>
<dbReference type="STRING" id="1209926.A0A1G4AQG2"/>
<dbReference type="PANTHER" id="PTHR10183:SF397">
    <property type="entry name" value="CALPAIN CATALYTIC DOMAIN-CONTAINING PROTEIN"/>
    <property type="match status" value="1"/>
</dbReference>
<dbReference type="Pfam" id="PF00648">
    <property type="entry name" value="Peptidase_C2"/>
    <property type="match status" value="1"/>
</dbReference>
<dbReference type="InterPro" id="IPR001300">
    <property type="entry name" value="Peptidase_C2_calpain_cat"/>
</dbReference>
<keyword evidence="6" id="KW-1185">Reference proteome</keyword>
<keyword evidence="5" id="KW-0645">Protease</keyword>
<dbReference type="InterPro" id="IPR038765">
    <property type="entry name" value="Papain-like_cys_pep_sf"/>
</dbReference>